<gene>
    <name evidence="9" type="ORF">ABT317_04715</name>
</gene>
<dbReference type="PANTHER" id="PTHR13170:SF16">
    <property type="entry name" value="PROTEIN O-GLCNACASE"/>
    <property type="match status" value="1"/>
</dbReference>
<dbReference type="Gene3D" id="3.20.20.80">
    <property type="entry name" value="Glycosidases"/>
    <property type="match status" value="1"/>
</dbReference>
<dbReference type="SUPFAM" id="SSF55545">
    <property type="entry name" value="beta-N-acetylhexosaminidase-like domain"/>
    <property type="match status" value="1"/>
</dbReference>
<reference evidence="9 10" key="1">
    <citation type="submission" date="2024-06" db="EMBL/GenBank/DDBJ databases">
        <title>The Natural Products Discovery Center: Release of the First 8490 Sequenced Strains for Exploring Actinobacteria Biosynthetic Diversity.</title>
        <authorList>
            <person name="Kalkreuter E."/>
            <person name="Kautsar S.A."/>
            <person name="Yang D."/>
            <person name="Bader C.D."/>
            <person name="Teijaro C.N."/>
            <person name="Fluegel L."/>
            <person name="Davis C.M."/>
            <person name="Simpson J.R."/>
            <person name="Lauterbach L."/>
            <person name="Steele A.D."/>
            <person name="Gui C."/>
            <person name="Meng S."/>
            <person name="Li G."/>
            <person name="Viehrig K."/>
            <person name="Ye F."/>
            <person name="Su P."/>
            <person name="Kiefer A.F."/>
            <person name="Nichols A."/>
            <person name="Cepeda A.J."/>
            <person name="Yan W."/>
            <person name="Fan B."/>
            <person name="Jiang Y."/>
            <person name="Adhikari A."/>
            <person name="Zheng C.-J."/>
            <person name="Schuster L."/>
            <person name="Cowan T.M."/>
            <person name="Smanski M.J."/>
            <person name="Chevrette M.G."/>
            <person name="De Carvalho L.P.S."/>
            <person name="Shen B."/>
        </authorList>
    </citation>
    <scope>NUCLEOTIDE SEQUENCE [LARGE SCALE GENOMIC DNA]</scope>
    <source>
        <strain evidence="9 10">NPDC000634</strain>
    </source>
</reference>
<feature type="compositionally biased region" description="Low complexity" evidence="7">
    <location>
        <begin position="30"/>
        <end position="42"/>
    </location>
</feature>
<evidence type="ECO:0000256" key="2">
    <source>
        <dbReference type="ARBA" id="ARBA00022801"/>
    </source>
</evidence>
<evidence type="ECO:0000256" key="7">
    <source>
        <dbReference type="SAM" id="MobiDB-lite"/>
    </source>
</evidence>
<dbReference type="PROSITE" id="PS52009">
    <property type="entry name" value="GH84"/>
    <property type="match status" value="1"/>
</dbReference>
<name>A0ABV1VWQ1_9ACTN</name>
<dbReference type="Gene3D" id="2.60.120.260">
    <property type="entry name" value="Galactose-binding domain-like"/>
    <property type="match status" value="1"/>
</dbReference>
<dbReference type="InterPro" id="IPR017853">
    <property type="entry name" value="GH"/>
</dbReference>
<keyword evidence="10" id="KW-1185">Reference proteome</keyword>
<dbReference type="Gene3D" id="1.20.58.460">
    <property type="entry name" value="Hyaluronidase post-catalytic domain-like"/>
    <property type="match status" value="1"/>
</dbReference>
<evidence type="ECO:0000256" key="5">
    <source>
        <dbReference type="ARBA" id="ARBA00023295"/>
    </source>
</evidence>
<evidence type="ECO:0000313" key="10">
    <source>
        <dbReference type="Proteomes" id="UP001458415"/>
    </source>
</evidence>
<dbReference type="Pfam" id="PF02838">
    <property type="entry name" value="Glyco_hydro_20b"/>
    <property type="match status" value="1"/>
</dbReference>
<keyword evidence="5 6" id="KW-0326">Glycosidase</keyword>
<dbReference type="EMBL" id="JBEPCU010000038">
    <property type="protein sequence ID" value="MER6976358.1"/>
    <property type="molecule type" value="Genomic_DNA"/>
</dbReference>
<dbReference type="InterPro" id="IPR011496">
    <property type="entry name" value="O-GlcNAcase_cat"/>
</dbReference>
<dbReference type="SUPFAM" id="SSF51445">
    <property type="entry name" value="(Trans)glycosidases"/>
    <property type="match status" value="1"/>
</dbReference>
<dbReference type="Proteomes" id="UP001458415">
    <property type="component" value="Unassembled WGS sequence"/>
</dbReference>
<feature type="region of interest" description="Disordered" evidence="7">
    <location>
        <begin position="30"/>
        <end position="63"/>
    </location>
</feature>
<dbReference type="Gene3D" id="3.30.379.10">
    <property type="entry name" value="Chitobiase/beta-hexosaminidase domain 2-like"/>
    <property type="match status" value="1"/>
</dbReference>
<dbReference type="Pfam" id="PF07555">
    <property type="entry name" value="NAGidase"/>
    <property type="match status" value="1"/>
</dbReference>
<keyword evidence="2 6" id="KW-0378">Hydrolase</keyword>
<dbReference type="PANTHER" id="PTHR13170">
    <property type="entry name" value="O-GLCNACASE"/>
    <property type="match status" value="1"/>
</dbReference>
<evidence type="ECO:0000313" key="9">
    <source>
        <dbReference type="EMBL" id="MER6976358.1"/>
    </source>
</evidence>
<keyword evidence="4" id="KW-1015">Disulfide bond</keyword>
<evidence type="ECO:0000256" key="6">
    <source>
        <dbReference type="PROSITE-ProRule" id="PRU01353"/>
    </source>
</evidence>
<evidence type="ECO:0000256" key="3">
    <source>
        <dbReference type="ARBA" id="ARBA00022837"/>
    </source>
</evidence>
<keyword evidence="3" id="KW-0106">Calcium</keyword>
<evidence type="ECO:0000259" key="8">
    <source>
        <dbReference type="PROSITE" id="PS52009"/>
    </source>
</evidence>
<dbReference type="InterPro" id="IPR006585">
    <property type="entry name" value="FTP1"/>
</dbReference>
<comment type="caution">
    <text evidence="9">The sequence shown here is derived from an EMBL/GenBank/DDBJ whole genome shotgun (WGS) entry which is preliminary data.</text>
</comment>
<evidence type="ECO:0000256" key="1">
    <source>
        <dbReference type="ARBA" id="ARBA00022723"/>
    </source>
</evidence>
<protein>
    <submittedName>
        <fullName evidence="9">Beta-N-acetylglucosaminidase domain-containing protein</fullName>
    </submittedName>
</protein>
<dbReference type="InterPro" id="IPR029018">
    <property type="entry name" value="Hex-like_dom2"/>
</dbReference>
<proteinExistence type="inferred from homology"/>
<dbReference type="InterPro" id="IPR051822">
    <property type="entry name" value="Glycosyl_Hydrolase_84"/>
</dbReference>
<feature type="domain" description="GH84" evidence="8">
    <location>
        <begin position="197"/>
        <end position="480"/>
    </location>
</feature>
<comment type="similarity">
    <text evidence="6">Belongs to the glycosyl hydrolase 84 family.</text>
</comment>
<evidence type="ECO:0000256" key="4">
    <source>
        <dbReference type="ARBA" id="ARBA00023157"/>
    </source>
</evidence>
<keyword evidence="1" id="KW-0479">Metal-binding</keyword>
<dbReference type="SUPFAM" id="SSF49785">
    <property type="entry name" value="Galactose-binding domain-like"/>
    <property type="match status" value="1"/>
</dbReference>
<dbReference type="InterPro" id="IPR008979">
    <property type="entry name" value="Galactose-bd-like_sf"/>
</dbReference>
<accession>A0ABV1VWQ1</accession>
<dbReference type="SMART" id="SM00607">
    <property type="entry name" value="FTP"/>
    <property type="match status" value="1"/>
</dbReference>
<feature type="active site" description="Proton donor" evidence="6">
    <location>
        <position position="312"/>
    </location>
</feature>
<sequence length="818" mass="88969">MTRRGIAVGAFAMAGWMALGVLPPGAGAQAAQRTDARTAASAGARPLPPVSPTPQSISRSGEDATVTGRVLLVVDEHTDAAARDRVVRELEQHGAERVDNVSPNDVSRATAGLLTVRLGPADRPDIADALGDTAVPNRAEGYALRVSGTKPQPEIALGGTDAAGQFYAVQTLRQLFQRADDGWKVAGAQVSDYPSMPLRGAIEGFYGPPWTTAERLDHMDFLGDMKSNTYVYAPKDDPYHRDKWREPYPPAKLAELRELIDRARADHVRFTFAVSPGASICYSDPADTKALTDKMQAMYDAGVRSFSIPLDDISYTRWNCSADAEKFGAPGRGAAARAQVSLLNTVQREFIAKRPGTNPLQMVPTEYGDLTDTAYKQTIRATLDPAVQVMWTGTDVVPPEITNAQASKAAELFGRKVFVWDNYPVNDFARTAGRLLLAPYDKREPGLSDHLSGIVSNPMNQEAASKLAVFTMSDFSWNDRGYDRDRSGRQAALYLAAGDSRTADAVQVFVDLNHMAPTFGSQPWQPQAPVFGAEVERFWQEYAGDAGRAISEFRPSVRTVTQAPAVIRDGVPDKLFLSDASRWLDATQLWGRSMEHGLNTLAAIDAHNASEAAQERKSMDSLAAAASQIMVDPAEQGQHGQVRIGDPFIEDFVSRVDNLHDESMGLPPLRELARGKTATQVSDYDWGGAFPFSADKSVDGDLSDFSTTSGGEAQPWWQVDLGSSADLEKIKIYNRTDCCAERTKDYYVLVSDQPFSGTLADQLGKPGVWSHHETDQAASPTTIATTARGRYVRVWLAATTPVELNMAEVQVYGRVKEG</sequence>
<dbReference type="InterPro" id="IPR015882">
    <property type="entry name" value="HEX_bac_N"/>
</dbReference>
<organism evidence="9 10">
    <name type="scientific">Streptomyces carpinensis</name>
    <dbReference type="NCBI Taxonomy" id="66369"/>
    <lineage>
        <taxon>Bacteria</taxon>
        <taxon>Bacillati</taxon>
        <taxon>Actinomycetota</taxon>
        <taxon>Actinomycetes</taxon>
        <taxon>Kitasatosporales</taxon>
        <taxon>Streptomycetaceae</taxon>
        <taxon>Streptomyces</taxon>
    </lineage>
</organism>
<dbReference type="Pfam" id="PF22633">
    <property type="entry name" value="F5_F8_type_C_2"/>
    <property type="match status" value="1"/>
</dbReference>